<sequence>MSPEPAVKQAVQEIEFLPDPTGIITEEAARDWGEAITSIYAEHGTTGPIDPDDQALEVIVDEARKPSSPLHKYLTWDDEKAGHQFRLQQCRKYIQHVYVRVVYRDKPTVVRAFVNVVQSNGNGRSYKPILAVDTTEQGYLVKRAKAELVGWRRRHEMYSHIQEIDRLVNAVAGLLGEEG</sequence>
<dbReference type="EMBL" id="MT141497">
    <property type="protein sequence ID" value="QJA63426.1"/>
    <property type="molecule type" value="Genomic_DNA"/>
</dbReference>
<organism evidence="1">
    <name type="scientific">viral metagenome</name>
    <dbReference type="NCBI Taxonomy" id="1070528"/>
    <lineage>
        <taxon>unclassified sequences</taxon>
        <taxon>metagenomes</taxon>
        <taxon>organismal metagenomes</taxon>
    </lineage>
</organism>
<name>A0A6M3J0C5_9ZZZZ</name>
<dbReference type="AlphaFoldDB" id="A0A6M3J0C5"/>
<evidence type="ECO:0000313" key="1">
    <source>
        <dbReference type="EMBL" id="QJA63426.1"/>
    </source>
</evidence>
<proteinExistence type="predicted"/>
<protein>
    <submittedName>
        <fullName evidence="1">Uncharacterized protein</fullName>
    </submittedName>
</protein>
<accession>A0A6M3J0C5</accession>
<gene>
    <name evidence="1" type="ORF">MM415B00627_0008</name>
</gene>
<reference evidence="1" key="1">
    <citation type="submission" date="2020-03" db="EMBL/GenBank/DDBJ databases">
        <title>The deep terrestrial virosphere.</title>
        <authorList>
            <person name="Holmfeldt K."/>
            <person name="Nilsson E."/>
            <person name="Simone D."/>
            <person name="Lopez-Fernandez M."/>
            <person name="Wu X."/>
            <person name="de Brujin I."/>
            <person name="Lundin D."/>
            <person name="Andersson A."/>
            <person name="Bertilsson S."/>
            <person name="Dopson M."/>
        </authorList>
    </citation>
    <scope>NUCLEOTIDE SEQUENCE</scope>
    <source>
        <strain evidence="1">MM415B00627</strain>
    </source>
</reference>